<dbReference type="RefSeq" id="XP_008819019.1">
    <property type="nucleotide sequence ID" value="XM_008820797.1"/>
</dbReference>
<keyword evidence="3" id="KW-1185">Reference proteome</keyword>
<protein>
    <submittedName>
        <fullName evidence="2">Uncharacterized protein</fullName>
    </submittedName>
</protein>
<evidence type="ECO:0000313" key="3">
    <source>
        <dbReference type="Proteomes" id="UP000030640"/>
    </source>
</evidence>
<proteinExistence type="predicted"/>
<dbReference type="VEuPathDB" id="PlasmoDB:C922_05225"/>
<feature type="region of interest" description="Disordered" evidence="1">
    <location>
        <begin position="94"/>
        <end position="117"/>
    </location>
</feature>
<sequence>MGHGANPMAILPPQKTAQREKSQKKQRLILAPYKSTRTSHFNGANLNNTQVAIRRVNGRNISSTLNSKTGSIGAYGTEIVGPIQKIITRARLQIETGKSHEEDSHPRDGATRRRIKL</sequence>
<dbReference type="GeneID" id="20040499"/>
<dbReference type="AlphaFoldDB" id="W7A5N7"/>
<evidence type="ECO:0000256" key="1">
    <source>
        <dbReference type="SAM" id="MobiDB-lite"/>
    </source>
</evidence>
<dbReference type="Proteomes" id="UP000030640">
    <property type="component" value="Unassembled WGS sequence"/>
</dbReference>
<organism evidence="2 3">
    <name type="scientific">Plasmodium inui San Antonio 1</name>
    <dbReference type="NCBI Taxonomy" id="1237626"/>
    <lineage>
        <taxon>Eukaryota</taxon>
        <taxon>Sar</taxon>
        <taxon>Alveolata</taxon>
        <taxon>Apicomplexa</taxon>
        <taxon>Aconoidasida</taxon>
        <taxon>Haemosporida</taxon>
        <taxon>Plasmodiidae</taxon>
        <taxon>Plasmodium</taxon>
        <taxon>Plasmodium (Plasmodium)</taxon>
    </lineage>
</organism>
<evidence type="ECO:0000313" key="2">
    <source>
        <dbReference type="EMBL" id="EUD64404.1"/>
    </source>
</evidence>
<name>W7A5N7_9APIC</name>
<accession>W7A5N7</accession>
<feature type="compositionally biased region" description="Basic and acidic residues" evidence="1">
    <location>
        <begin position="97"/>
        <end position="111"/>
    </location>
</feature>
<dbReference type="EMBL" id="KI965505">
    <property type="protein sequence ID" value="EUD64404.1"/>
    <property type="molecule type" value="Genomic_DNA"/>
</dbReference>
<gene>
    <name evidence="2" type="ORF">C922_05225</name>
</gene>
<reference evidence="2 3" key="1">
    <citation type="submission" date="2013-02" db="EMBL/GenBank/DDBJ databases">
        <title>The Genome Sequence of Plasmodium inui San Antonio 1.</title>
        <authorList>
            <consortium name="The Broad Institute Genome Sequencing Platform"/>
            <consortium name="The Broad Institute Genome Sequencing Center for Infectious Disease"/>
            <person name="Neafsey D."/>
            <person name="Cheeseman I."/>
            <person name="Volkman S."/>
            <person name="Adams J."/>
            <person name="Walker B."/>
            <person name="Young S.K."/>
            <person name="Zeng Q."/>
            <person name="Gargeya S."/>
            <person name="Fitzgerald M."/>
            <person name="Haas B."/>
            <person name="Abouelleil A."/>
            <person name="Alvarado L."/>
            <person name="Arachchi H.M."/>
            <person name="Berlin A.M."/>
            <person name="Chapman S.B."/>
            <person name="Dewar J."/>
            <person name="Goldberg J."/>
            <person name="Griggs A."/>
            <person name="Gujja S."/>
            <person name="Hansen M."/>
            <person name="Howarth C."/>
            <person name="Imamovic A."/>
            <person name="Larimer J."/>
            <person name="McCowan C."/>
            <person name="Murphy C."/>
            <person name="Neiman D."/>
            <person name="Pearson M."/>
            <person name="Priest M."/>
            <person name="Roberts A."/>
            <person name="Saif S."/>
            <person name="Shea T."/>
            <person name="Sisk P."/>
            <person name="Sykes S."/>
            <person name="Wortman J."/>
            <person name="Nusbaum C."/>
            <person name="Birren B."/>
        </authorList>
    </citation>
    <scope>NUCLEOTIDE SEQUENCE [LARGE SCALE GENOMIC DNA]</scope>
    <source>
        <strain evidence="2 3">San Antonio 1</strain>
    </source>
</reference>
<feature type="region of interest" description="Disordered" evidence="1">
    <location>
        <begin position="1"/>
        <end position="25"/>
    </location>
</feature>